<feature type="compositionally biased region" description="Acidic residues" evidence="1">
    <location>
        <begin position="289"/>
        <end position="307"/>
    </location>
</feature>
<evidence type="ECO:0000313" key="2">
    <source>
        <dbReference type="EMBL" id="SMY24755.1"/>
    </source>
</evidence>
<dbReference type="AlphaFoldDB" id="A0A1Y6LKC9"/>
<protein>
    <submittedName>
        <fullName evidence="2">Uncharacterized protein</fullName>
    </submittedName>
</protein>
<proteinExistence type="predicted"/>
<organism evidence="2 3">
    <name type="scientific">Zymoseptoria tritici ST99CH_1A5</name>
    <dbReference type="NCBI Taxonomy" id="1276529"/>
    <lineage>
        <taxon>Eukaryota</taxon>
        <taxon>Fungi</taxon>
        <taxon>Dikarya</taxon>
        <taxon>Ascomycota</taxon>
        <taxon>Pezizomycotina</taxon>
        <taxon>Dothideomycetes</taxon>
        <taxon>Dothideomycetidae</taxon>
        <taxon>Mycosphaerellales</taxon>
        <taxon>Mycosphaerellaceae</taxon>
        <taxon>Zymoseptoria</taxon>
    </lineage>
</organism>
<feature type="compositionally biased region" description="Basic and acidic residues" evidence="1">
    <location>
        <begin position="272"/>
        <end position="288"/>
    </location>
</feature>
<evidence type="ECO:0000313" key="3">
    <source>
        <dbReference type="Proteomes" id="UP000215453"/>
    </source>
</evidence>
<feature type="region of interest" description="Disordered" evidence="1">
    <location>
        <begin position="194"/>
        <end position="252"/>
    </location>
</feature>
<sequence>MSFAGVAQSVERVALMAPVNCNLKVVGSSPTFGYSYTCDILDAQNQVMAKHMIGEAAKNKDFREEVMKMFKKQHNLLSQVATALDIDGADINASKPTKQTPAADKDDEVVKALSEELQEEVKVLTIDYSDSGNRNKVKSKETKTVRDGTLVQDWVAHIEKKMQNRYQAEWQTLTPAQQKRFFFKMGLMLIAEEKEAEPATKPRRQQSKRKATQASGGGSVQGRRGRGGRPGTKSSKSRNNTPSIGMNTLLPRQLSADFREAVNTRIATKAQESELKVMKREQKSHGDDQDAAEEKEDDEEEEEEGEDEVRMRRTQALPFRTRTSSRVRRRSSNVAHRDNVAANEKKGRGTQ</sequence>
<dbReference type="Proteomes" id="UP000215453">
    <property type="component" value="Chromosome 5"/>
</dbReference>
<dbReference type="EMBL" id="LT882680">
    <property type="protein sequence ID" value="SMY24755.1"/>
    <property type="molecule type" value="Genomic_DNA"/>
</dbReference>
<evidence type="ECO:0000256" key="1">
    <source>
        <dbReference type="SAM" id="MobiDB-lite"/>
    </source>
</evidence>
<name>A0A1Y6LKC9_ZYMTR</name>
<feature type="compositionally biased region" description="Basic and acidic residues" evidence="1">
    <location>
        <begin position="335"/>
        <end position="351"/>
    </location>
</feature>
<feature type="compositionally biased region" description="Basic residues" evidence="1">
    <location>
        <begin position="201"/>
        <end position="211"/>
    </location>
</feature>
<accession>A0A1Y6LKC9</accession>
<reference evidence="2 3" key="1">
    <citation type="submission" date="2016-10" db="EMBL/GenBank/DDBJ databases">
        <authorList>
            <person name="Varghese N."/>
        </authorList>
    </citation>
    <scope>NUCLEOTIDE SEQUENCE [LARGE SCALE GENOMIC DNA]</scope>
</reference>
<feature type="region of interest" description="Disordered" evidence="1">
    <location>
        <begin position="272"/>
        <end position="351"/>
    </location>
</feature>
<gene>
    <name evidence="2" type="ORF">ZT1A5_G6196</name>
</gene>